<dbReference type="SUPFAM" id="SSF46565">
    <property type="entry name" value="Chaperone J-domain"/>
    <property type="match status" value="1"/>
</dbReference>
<evidence type="ECO:0000256" key="3">
    <source>
        <dbReference type="ARBA" id="ARBA00025596"/>
    </source>
</evidence>
<evidence type="ECO:0000256" key="2">
    <source>
        <dbReference type="ARBA" id="ARBA00023186"/>
    </source>
</evidence>
<evidence type="ECO:0000313" key="5">
    <source>
        <dbReference type="EMBL" id="AEP36453.1"/>
    </source>
</evidence>
<dbReference type="InterPro" id="IPR004640">
    <property type="entry name" value="HscB"/>
</dbReference>
<comment type="similarity">
    <text evidence="1">Belongs to the HscB family.</text>
</comment>
<dbReference type="Proteomes" id="UP000009284">
    <property type="component" value="Chromosome"/>
</dbReference>
<reference evidence="5 6" key="2">
    <citation type="journal article" date="2012" name="PLoS ONE">
        <title>Genomic characterization of the taylorella genus.</title>
        <authorList>
            <person name="Hebert L."/>
            <person name="Moumen B."/>
            <person name="Pons N."/>
            <person name="Duquesne F."/>
            <person name="Breuil M.F."/>
            <person name="Goux D."/>
            <person name="Batto J.M."/>
            <person name="Laugier C."/>
            <person name="Renault P."/>
            <person name="Petry S."/>
        </authorList>
    </citation>
    <scope>NUCLEOTIDE SEQUENCE [LARGE SCALE GENOMIC DNA]</scope>
    <source>
        <strain evidence="5 6">MCE3</strain>
    </source>
</reference>
<dbReference type="GO" id="GO:0044571">
    <property type="term" value="P:[2Fe-2S] cluster assembly"/>
    <property type="evidence" value="ECO:0007669"/>
    <property type="project" value="InterPro"/>
</dbReference>
<evidence type="ECO:0000313" key="6">
    <source>
        <dbReference type="Proteomes" id="UP000009284"/>
    </source>
</evidence>
<dbReference type="KEGG" id="tas:TASI_0682"/>
<dbReference type="GO" id="GO:0051087">
    <property type="term" value="F:protein-folding chaperone binding"/>
    <property type="evidence" value="ECO:0007669"/>
    <property type="project" value="InterPro"/>
</dbReference>
<protein>
    <submittedName>
        <fullName evidence="5">Chaperone protein HscB</fullName>
    </submittedName>
</protein>
<dbReference type="HOGENOM" id="CLU_068529_2_1_4"/>
<organism evidence="5 6">
    <name type="scientific">Taylorella asinigenitalis (strain MCE3)</name>
    <dbReference type="NCBI Taxonomy" id="1008459"/>
    <lineage>
        <taxon>Bacteria</taxon>
        <taxon>Pseudomonadati</taxon>
        <taxon>Pseudomonadota</taxon>
        <taxon>Betaproteobacteria</taxon>
        <taxon>Burkholderiales</taxon>
        <taxon>Alcaligenaceae</taxon>
        <taxon>Taylorella</taxon>
    </lineage>
</organism>
<keyword evidence="2" id="KW-0143">Chaperone</keyword>
<dbReference type="NCBIfam" id="TIGR00714">
    <property type="entry name" value="hscB"/>
    <property type="match status" value="1"/>
</dbReference>
<dbReference type="PANTHER" id="PTHR14021">
    <property type="entry name" value="IRON-SULFUR CLUSTER CO-CHAPERONE PROTEIN HSCB"/>
    <property type="match status" value="1"/>
</dbReference>
<dbReference type="Gene3D" id="1.10.287.110">
    <property type="entry name" value="DnaJ domain"/>
    <property type="match status" value="1"/>
</dbReference>
<dbReference type="eggNOG" id="COG1076">
    <property type="taxonomic scope" value="Bacteria"/>
</dbReference>
<evidence type="ECO:0000256" key="1">
    <source>
        <dbReference type="ARBA" id="ARBA00010476"/>
    </source>
</evidence>
<dbReference type="GO" id="GO:0051259">
    <property type="term" value="P:protein complex oligomerization"/>
    <property type="evidence" value="ECO:0007669"/>
    <property type="project" value="InterPro"/>
</dbReference>
<keyword evidence="6" id="KW-1185">Reference proteome</keyword>
<dbReference type="InterPro" id="IPR001623">
    <property type="entry name" value="DnaJ_domain"/>
</dbReference>
<name>G4QAZ3_TAYAM</name>
<feature type="domain" description="J" evidence="4">
    <location>
        <begin position="2"/>
        <end position="74"/>
    </location>
</feature>
<gene>
    <name evidence="5" type="ordered locus">TASI_0682</name>
</gene>
<reference key="1">
    <citation type="submission" date="2011-09" db="EMBL/GenBank/DDBJ databases">
        <title>Genomic characterization of the Taylorella genus.</title>
        <authorList>
            <person name="Hebert L."/>
            <person name="Moumen B."/>
            <person name="Pons N."/>
            <person name="Duquesne F."/>
            <person name="Breuil M.-F."/>
            <person name="Goux D."/>
            <person name="Batto J.-M."/>
            <person name="Renault P."/>
            <person name="Laugier C."/>
            <person name="Petry S."/>
        </authorList>
    </citation>
    <scope>NUCLEOTIDE SEQUENCE</scope>
    <source>
        <strain>MCE3</strain>
    </source>
</reference>
<dbReference type="AlphaFoldDB" id="G4QAZ3"/>
<dbReference type="InterPro" id="IPR009073">
    <property type="entry name" value="HscB_oligo_C"/>
</dbReference>
<dbReference type="STRING" id="1008459.TASI_0682"/>
<dbReference type="SMART" id="SM00271">
    <property type="entry name" value="DnaJ"/>
    <property type="match status" value="1"/>
</dbReference>
<dbReference type="RefSeq" id="WP_014111350.1">
    <property type="nucleotide sequence ID" value="NC_016043.1"/>
</dbReference>
<dbReference type="Pfam" id="PF07743">
    <property type="entry name" value="HSCB_C"/>
    <property type="match status" value="1"/>
</dbReference>
<dbReference type="GO" id="GO:0001671">
    <property type="term" value="F:ATPase activator activity"/>
    <property type="evidence" value="ECO:0007669"/>
    <property type="project" value="InterPro"/>
</dbReference>
<dbReference type="OrthoDB" id="287587at2"/>
<accession>G4QAZ3</accession>
<dbReference type="SUPFAM" id="SSF47144">
    <property type="entry name" value="HSC20 (HSCB), C-terminal oligomerisation domain"/>
    <property type="match status" value="1"/>
</dbReference>
<dbReference type="PANTHER" id="PTHR14021:SF15">
    <property type="entry name" value="IRON-SULFUR CLUSTER CO-CHAPERONE PROTEIN HSCB"/>
    <property type="match status" value="1"/>
</dbReference>
<dbReference type="InterPro" id="IPR036869">
    <property type="entry name" value="J_dom_sf"/>
</dbReference>
<comment type="function">
    <text evidence="3">Co-chaperone involved in the maturation of iron-sulfur cluster-containing proteins. Seems to help targeting proteins to be folded toward HscA.</text>
</comment>
<sequence>MNYFELLKVPQKFEIDEVELENAWREATSKVHPDRFATASASEKKVALSWASLINEAYSKLKNDATRGFYLCELNDINLNTPVSGEFLATQMLWHEQLEEYSNDKPKLRTLANEINEKKSDLIACITELIDHKADYEKAFSKLQQLQYIQKILSLIESRL</sequence>
<proteinExistence type="inferred from homology"/>
<dbReference type="PROSITE" id="PS50076">
    <property type="entry name" value="DNAJ_2"/>
    <property type="match status" value="1"/>
</dbReference>
<dbReference type="EMBL" id="CP003059">
    <property type="protein sequence ID" value="AEP36453.1"/>
    <property type="molecule type" value="Genomic_DNA"/>
</dbReference>
<dbReference type="InterPro" id="IPR036386">
    <property type="entry name" value="HscB_C_sf"/>
</dbReference>
<dbReference type="CDD" id="cd06257">
    <property type="entry name" value="DnaJ"/>
    <property type="match status" value="1"/>
</dbReference>
<dbReference type="Gene3D" id="1.20.1280.20">
    <property type="entry name" value="HscB, C-terminal domain"/>
    <property type="match status" value="1"/>
</dbReference>
<evidence type="ECO:0000259" key="4">
    <source>
        <dbReference type="PROSITE" id="PS50076"/>
    </source>
</evidence>